<dbReference type="InterPro" id="IPR029045">
    <property type="entry name" value="ClpP/crotonase-like_dom_sf"/>
</dbReference>
<reference evidence="5 7" key="2">
    <citation type="submission" date="2020-08" db="EMBL/GenBank/DDBJ databases">
        <title>Genomic Encyclopedia of Type Strains, Phase IV (KMG-IV): sequencing the most valuable type-strain genomes for metagenomic binning, comparative biology and taxonomic classification.</title>
        <authorList>
            <person name="Goeker M."/>
        </authorList>
    </citation>
    <scope>NUCLEOTIDE SEQUENCE [LARGE SCALE GENOMIC DNA]</scope>
    <source>
        <strain evidence="5 7">DSM 10368</strain>
    </source>
</reference>
<evidence type="ECO:0000313" key="7">
    <source>
        <dbReference type="Proteomes" id="UP000577697"/>
    </source>
</evidence>
<dbReference type="SUPFAM" id="SSF52096">
    <property type="entry name" value="ClpP/crotonase"/>
    <property type="match status" value="1"/>
</dbReference>
<dbReference type="InterPro" id="IPR001753">
    <property type="entry name" value="Enoyl-CoA_hydra/iso"/>
</dbReference>
<keyword evidence="2" id="KW-0456">Lyase</keyword>
<reference evidence="4 6" key="1">
    <citation type="submission" date="2016-03" db="EMBL/GenBank/DDBJ databases">
        <title>Complete genome of Aminobacter aminovorans KCTC 2477.</title>
        <authorList>
            <person name="Kim K.M."/>
        </authorList>
    </citation>
    <scope>NUCLEOTIDE SEQUENCE [LARGE SCALE GENOMIC DNA]</scope>
    <source>
        <strain evidence="4 6">KCTC 2477</strain>
        <plasmid evidence="4 6">pAA02</plasmid>
    </source>
</reference>
<dbReference type="RefSeq" id="WP_067969277.1">
    <property type="nucleotide sequence ID" value="NZ_CP015007.1"/>
</dbReference>
<dbReference type="PROSITE" id="PS00166">
    <property type="entry name" value="ENOYL_COA_HYDRATASE"/>
    <property type="match status" value="1"/>
</dbReference>
<dbReference type="EMBL" id="JACICB010000004">
    <property type="protein sequence ID" value="MBB3705066.1"/>
    <property type="molecule type" value="Genomic_DNA"/>
</dbReference>
<dbReference type="KEGG" id="aak:AA2016_6278"/>
<dbReference type="CDD" id="cd06558">
    <property type="entry name" value="crotonase-like"/>
    <property type="match status" value="1"/>
</dbReference>
<dbReference type="GO" id="GO:0016829">
    <property type="term" value="F:lyase activity"/>
    <property type="evidence" value="ECO:0007669"/>
    <property type="project" value="UniProtKB-KW"/>
</dbReference>
<dbReference type="Gene3D" id="1.10.12.10">
    <property type="entry name" value="Lyase 2-enoyl-coa Hydratase, Chain A, domain 2"/>
    <property type="match status" value="1"/>
</dbReference>
<accession>A0AAC8YVC4</accession>
<dbReference type="Proteomes" id="UP000075755">
    <property type="component" value="Plasmid pAA02"/>
</dbReference>
<name>A0AAC8YVC4_AMIAI</name>
<proteinExistence type="inferred from homology"/>
<evidence type="ECO:0000313" key="5">
    <source>
        <dbReference type="EMBL" id="MBB3705066.1"/>
    </source>
</evidence>
<dbReference type="AlphaFoldDB" id="A0AAC8YVC4"/>
<evidence type="ECO:0000256" key="2">
    <source>
        <dbReference type="ARBA" id="ARBA00023239"/>
    </source>
</evidence>
<evidence type="ECO:0000313" key="6">
    <source>
        <dbReference type="Proteomes" id="UP000075755"/>
    </source>
</evidence>
<dbReference type="PANTHER" id="PTHR11941:SF54">
    <property type="entry name" value="ENOYL-COA HYDRATASE, MITOCHONDRIAL"/>
    <property type="match status" value="1"/>
</dbReference>
<keyword evidence="7" id="KW-1185">Reference proteome</keyword>
<evidence type="ECO:0000256" key="1">
    <source>
        <dbReference type="ARBA" id="ARBA00005254"/>
    </source>
</evidence>
<geneLocation type="plasmid" evidence="4 6">
    <name>pAA02</name>
</geneLocation>
<keyword evidence="4" id="KW-0614">Plasmid</keyword>
<evidence type="ECO:0000313" key="4">
    <source>
        <dbReference type="EMBL" id="AMS45176.1"/>
    </source>
</evidence>
<dbReference type="GO" id="GO:0006635">
    <property type="term" value="P:fatty acid beta-oxidation"/>
    <property type="evidence" value="ECO:0007669"/>
    <property type="project" value="TreeGrafter"/>
</dbReference>
<protein>
    <submittedName>
        <fullName evidence="5">Enoyl-CoA hydratase/carnithine racemase</fullName>
    </submittedName>
</protein>
<dbReference type="Pfam" id="PF00378">
    <property type="entry name" value="ECH_1"/>
    <property type="match status" value="1"/>
</dbReference>
<dbReference type="InterPro" id="IPR018376">
    <property type="entry name" value="Enoyl-CoA_hyd/isom_CS"/>
</dbReference>
<gene>
    <name evidence="4" type="ORF">AA2016_6278</name>
    <name evidence="5" type="ORF">FHS67_001376</name>
</gene>
<dbReference type="PANTHER" id="PTHR11941">
    <property type="entry name" value="ENOYL-COA HYDRATASE-RELATED"/>
    <property type="match status" value="1"/>
</dbReference>
<dbReference type="Gene3D" id="3.90.226.10">
    <property type="entry name" value="2-enoyl-CoA Hydratase, Chain A, domain 1"/>
    <property type="match status" value="1"/>
</dbReference>
<organism evidence="4 6">
    <name type="scientific">Aminobacter aminovorans</name>
    <name type="common">Chelatobacter heintzii</name>
    <dbReference type="NCBI Taxonomy" id="83263"/>
    <lineage>
        <taxon>Bacteria</taxon>
        <taxon>Pseudomonadati</taxon>
        <taxon>Pseudomonadota</taxon>
        <taxon>Alphaproteobacteria</taxon>
        <taxon>Hyphomicrobiales</taxon>
        <taxon>Phyllobacteriaceae</taxon>
        <taxon>Aminobacter</taxon>
    </lineage>
</organism>
<dbReference type="Proteomes" id="UP000577697">
    <property type="component" value="Unassembled WGS sequence"/>
</dbReference>
<dbReference type="EMBL" id="CP015007">
    <property type="protein sequence ID" value="AMS45176.1"/>
    <property type="molecule type" value="Genomic_DNA"/>
</dbReference>
<dbReference type="InterPro" id="IPR014748">
    <property type="entry name" value="Enoyl-CoA_hydra_C"/>
</dbReference>
<evidence type="ECO:0000256" key="3">
    <source>
        <dbReference type="RuleBase" id="RU003707"/>
    </source>
</evidence>
<comment type="similarity">
    <text evidence="1 3">Belongs to the enoyl-CoA hydratase/isomerase family.</text>
</comment>
<sequence>MNKNKAIGPGVSMTLGQGIASIVIDNQAEDNLLNPEVLKALLSACERLRDDATTHVVTIRGAGDLYFSKGILTPSIKLRLGKEGVLDVVRLANRTFDAIEALPQVVIAGINGFVRAGAVELVLACDIRIAAEHSRMSMPEAKWGGFPGAGAPVRLPLIVGSARALELICSAREIDAAEMEKIGFVQAIVAQSTVPQALDEMASAFVANGPFALRGAKKIMQVRLETGFKAARALSDELRTAFEWTSDADEGIAAHLEKRVAHFTGT</sequence>